<keyword evidence="2" id="KW-1185">Reference proteome</keyword>
<accession>A0ACC2GXB6</accession>
<evidence type="ECO:0000313" key="2">
    <source>
        <dbReference type="Proteomes" id="UP001157502"/>
    </source>
</evidence>
<dbReference type="Proteomes" id="UP001157502">
    <property type="component" value="Chromosome 8"/>
</dbReference>
<name>A0ACC2GXB6_DALPE</name>
<dbReference type="EMBL" id="CM055735">
    <property type="protein sequence ID" value="KAJ8008414.1"/>
    <property type="molecule type" value="Genomic_DNA"/>
</dbReference>
<sequence>MYVCMSVYVCQILLQMYCMHFKMIKRKDFKCIPSGKICILYVLVPNAALFHRSCFEKLNISDGVFLVRFKGFVSSLLWSLTGSGYFVRLNIVFLFR</sequence>
<organism evidence="1 2">
    <name type="scientific">Dallia pectoralis</name>
    <name type="common">Alaska blackfish</name>
    <dbReference type="NCBI Taxonomy" id="75939"/>
    <lineage>
        <taxon>Eukaryota</taxon>
        <taxon>Metazoa</taxon>
        <taxon>Chordata</taxon>
        <taxon>Craniata</taxon>
        <taxon>Vertebrata</taxon>
        <taxon>Euteleostomi</taxon>
        <taxon>Actinopterygii</taxon>
        <taxon>Neopterygii</taxon>
        <taxon>Teleostei</taxon>
        <taxon>Protacanthopterygii</taxon>
        <taxon>Esociformes</taxon>
        <taxon>Umbridae</taxon>
        <taxon>Dallia</taxon>
    </lineage>
</organism>
<protein>
    <submittedName>
        <fullName evidence="1">Uncharacterized protein</fullName>
    </submittedName>
</protein>
<comment type="caution">
    <text evidence="1">The sequence shown here is derived from an EMBL/GenBank/DDBJ whole genome shotgun (WGS) entry which is preliminary data.</text>
</comment>
<gene>
    <name evidence="1" type="ORF">DPEC_G00104580</name>
</gene>
<proteinExistence type="predicted"/>
<evidence type="ECO:0000313" key="1">
    <source>
        <dbReference type="EMBL" id="KAJ8008414.1"/>
    </source>
</evidence>
<reference evidence="1" key="1">
    <citation type="submission" date="2021-05" db="EMBL/GenBank/DDBJ databases">
        <authorList>
            <person name="Pan Q."/>
            <person name="Jouanno E."/>
            <person name="Zahm M."/>
            <person name="Klopp C."/>
            <person name="Cabau C."/>
            <person name="Louis A."/>
            <person name="Berthelot C."/>
            <person name="Parey E."/>
            <person name="Roest Crollius H."/>
            <person name="Montfort J."/>
            <person name="Robinson-Rechavi M."/>
            <person name="Bouchez O."/>
            <person name="Lampietro C."/>
            <person name="Lopez Roques C."/>
            <person name="Donnadieu C."/>
            <person name="Postlethwait J."/>
            <person name="Bobe J."/>
            <person name="Dillon D."/>
            <person name="Chandos A."/>
            <person name="von Hippel F."/>
            <person name="Guiguen Y."/>
        </authorList>
    </citation>
    <scope>NUCLEOTIDE SEQUENCE</scope>
    <source>
        <strain evidence="1">YG-Jan2019</strain>
    </source>
</reference>